<dbReference type="GeneID" id="93363785"/>
<dbReference type="PRINTS" id="PR00181">
    <property type="entry name" value="MALTOSEBP"/>
</dbReference>
<comment type="caution">
    <text evidence="7">The sequence shown here is derived from an EMBL/GenBank/DDBJ whole genome shotgun (WGS) entry which is preliminary data.</text>
</comment>
<evidence type="ECO:0000313" key="10">
    <source>
        <dbReference type="Proteomes" id="UP000234847"/>
    </source>
</evidence>
<dbReference type="InterPro" id="IPR006060">
    <property type="entry name" value="Maltose/Cyclodextrin-bd"/>
</dbReference>
<evidence type="ECO:0000256" key="4">
    <source>
        <dbReference type="ARBA" id="ARBA00022729"/>
    </source>
</evidence>
<dbReference type="PANTHER" id="PTHR30061">
    <property type="entry name" value="MALTOSE-BINDING PERIPLASMIC PROTEIN"/>
    <property type="match status" value="1"/>
</dbReference>
<dbReference type="EMBL" id="FRCE01000015">
    <property type="protein sequence ID" value="SHL85710.1"/>
    <property type="molecule type" value="Genomic_DNA"/>
</dbReference>
<keyword evidence="3" id="KW-0762">Sugar transport</keyword>
<evidence type="ECO:0000313" key="9">
    <source>
        <dbReference type="Proteomes" id="UP000184253"/>
    </source>
</evidence>
<name>A0AAP3AG75_MICLU</name>
<evidence type="ECO:0000256" key="2">
    <source>
        <dbReference type="ARBA" id="ARBA00022448"/>
    </source>
</evidence>
<evidence type="ECO:0000313" key="8">
    <source>
        <dbReference type="EMBL" id="SHL85710.1"/>
    </source>
</evidence>
<dbReference type="RefSeq" id="WP_044659341.1">
    <property type="nucleotide sequence ID" value="NZ_CBDRLR010000010.1"/>
</dbReference>
<feature type="region of interest" description="Disordered" evidence="5">
    <location>
        <begin position="33"/>
        <end position="61"/>
    </location>
</feature>
<dbReference type="GO" id="GO:0015144">
    <property type="term" value="F:carbohydrate transmembrane transporter activity"/>
    <property type="evidence" value="ECO:0007669"/>
    <property type="project" value="InterPro"/>
</dbReference>
<reference evidence="8 9" key="1">
    <citation type="submission" date="2016-11" db="EMBL/GenBank/DDBJ databases">
        <authorList>
            <person name="Varghese N."/>
            <person name="Submissions S."/>
        </authorList>
    </citation>
    <scope>NUCLEOTIDE SEQUENCE [LARGE SCALE GENOMIC DNA]</scope>
    <source>
        <strain evidence="8 9">VTM4R57</strain>
    </source>
</reference>
<feature type="compositionally biased region" description="Polar residues" evidence="5">
    <location>
        <begin position="47"/>
        <end position="61"/>
    </location>
</feature>
<feature type="chain" id="PRO_5043284726" evidence="6">
    <location>
        <begin position="27"/>
        <end position="440"/>
    </location>
</feature>
<organism evidence="7 10">
    <name type="scientific">Micrococcus luteus</name>
    <name type="common">Micrococcus lysodeikticus</name>
    <dbReference type="NCBI Taxonomy" id="1270"/>
    <lineage>
        <taxon>Bacteria</taxon>
        <taxon>Bacillati</taxon>
        <taxon>Actinomycetota</taxon>
        <taxon>Actinomycetes</taxon>
        <taxon>Micrococcales</taxon>
        <taxon>Micrococcaceae</taxon>
        <taxon>Micrococcus</taxon>
    </lineage>
</organism>
<dbReference type="Proteomes" id="UP000184253">
    <property type="component" value="Unassembled WGS sequence"/>
</dbReference>
<evidence type="ECO:0000313" key="7">
    <source>
        <dbReference type="EMBL" id="PKZ81937.1"/>
    </source>
</evidence>
<sequence>MQSTTTGGLFRRPLSLTLTAAFSALALTACGGGSSAPASSSPAGATEQGTATASPSQDLSEAGASTITMWVDQNRQEPLQAVAEDFKEDTGITVELVVKDNSTMKDDFITQNPTGEGPDVIVGAHDWIGSLVQNGTIEPLELGERAGDFVESSVQAVTYEGQTWGVPYSVENIAILRNTELAESTPASFDEMIAEGRKAVDAGEAEYPFVVGLDAVNGDPYHLYPFQTSMGAPVFKQAEDGSYDTGSLAMGGPEGEAFAEKLAEYGESGVLNPNMTADIAKEQFNSGNAAYFITGPWNIEEAEAAGVDFEVEAIPSMGDQPAQPFVGVNAFFVSSESENQLAANEFVVNYLSTEAAQDALFAEGKRPPALTASFDKAASDETVKAFGEIGENGVPMPAAPEMGAVFEFWGGAEMSIIKGEGDPVQTWQKMISDIEGRIGQ</sequence>
<dbReference type="InterPro" id="IPR006059">
    <property type="entry name" value="SBP"/>
</dbReference>
<dbReference type="GO" id="GO:0015768">
    <property type="term" value="P:maltose transport"/>
    <property type="evidence" value="ECO:0007669"/>
    <property type="project" value="TreeGrafter"/>
</dbReference>
<dbReference type="GO" id="GO:1901982">
    <property type="term" value="F:maltose binding"/>
    <property type="evidence" value="ECO:0007669"/>
    <property type="project" value="TreeGrafter"/>
</dbReference>
<dbReference type="Gene3D" id="3.40.190.10">
    <property type="entry name" value="Periplasmic binding protein-like II"/>
    <property type="match status" value="2"/>
</dbReference>
<evidence type="ECO:0000256" key="3">
    <source>
        <dbReference type="ARBA" id="ARBA00022597"/>
    </source>
</evidence>
<reference evidence="7 10" key="2">
    <citation type="submission" date="2017-12" db="EMBL/GenBank/DDBJ databases">
        <title>Phylogenetic diversity of female urinary microbiome.</title>
        <authorList>
            <person name="Thomas-White K."/>
            <person name="Wolfe A.J."/>
        </authorList>
    </citation>
    <scope>NUCLEOTIDE SEQUENCE [LARGE SCALE GENOMIC DNA]</scope>
    <source>
        <strain evidence="7 10">UMB0038</strain>
    </source>
</reference>
<feature type="compositionally biased region" description="Low complexity" evidence="5">
    <location>
        <begin position="33"/>
        <end position="45"/>
    </location>
</feature>
<dbReference type="Pfam" id="PF13416">
    <property type="entry name" value="SBP_bac_8"/>
    <property type="match status" value="1"/>
</dbReference>
<dbReference type="GO" id="GO:0042956">
    <property type="term" value="P:maltodextrin transmembrane transport"/>
    <property type="evidence" value="ECO:0007669"/>
    <property type="project" value="TreeGrafter"/>
</dbReference>
<dbReference type="EMBL" id="PKJT01000005">
    <property type="protein sequence ID" value="PKZ81937.1"/>
    <property type="molecule type" value="Genomic_DNA"/>
</dbReference>
<protein>
    <submittedName>
        <fullName evidence="8">Carbohydrate ABC transporter substrate-binding protein, CUT1 family</fullName>
    </submittedName>
    <submittedName>
        <fullName evidence="7">Maltose ABC transporter substrate-binding protein</fullName>
    </submittedName>
</protein>
<dbReference type="CDD" id="cd13586">
    <property type="entry name" value="PBP2_Maltose_binding_like"/>
    <property type="match status" value="1"/>
</dbReference>
<dbReference type="SUPFAM" id="SSF53850">
    <property type="entry name" value="Periplasmic binding protein-like II"/>
    <property type="match status" value="1"/>
</dbReference>
<evidence type="ECO:0000256" key="5">
    <source>
        <dbReference type="SAM" id="MobiDB-lite"/>
    </source>
</evidence>
<dbReference type="Proteomes" id="UP000234847">
    <property type="component" value="Unassembled WGS sequence"/>
</dbReference>
<proteinExistence type="inferred from homology"/>
<gene>
    <name evidence="7" type="ORF">CYJ95_06960</name>
    <name evidence="8" type="ORF">SAMN04487849_11535</name>
</gene>
<dbReference type="PANTHER" id="PTHR30061:SF50">
    <property type="entry name" value="MALTOSE_MALTODEXTRIN-BINDING PERIPLASMIC PROTEIN"/>
    <property type="match status" value="1"/>
</dbReference>
<keyword evidence="4 6" id="KW-0732">Signal</keyword>
<feature type="signal peptide" evidence="6">
    <location>
        <begin position="1"/>
        <end position="26"/>
    </location>
</feature>
<comment type="similarity">
    <text evidence="1">Belongs to the bacterial solute-binding protein 1 family.</text>
</comment>
<accession>A0AAP3AG75</accession>
<keyword evidence="2" id="KW-0813">Transport</keyword>
<dbReference type="AlphaFoldDB" id="A0AAP3AG75"/>
<evidence type="ECO:0000256" key="6">
    <source>
        <dbReference type="SAM" id="SignalP"/>
    </source>
</evidence>
<evidence type="ECO:0000256" key="1">
    <source>
        <dbReference type="ARBA" id="ARBA00008520"/>
    </source>
</evidence>
<dbReference type="GO" id="GO:0055052">
    <property type="term" value="C:ATP-binding cassette (ABC) transporter complex, substrate-binding subunit-containing"/>
    <property type="evidence" value="ECO:0007669"/>
    <property type="project" value="TreeGrafter"/>
</dbReference>